<dbReference type="EMBL" id="JABCKI010005919">
    <property type="protein sequence ID" value="KAG5636548.1"/>
    <property type="molecule type" value="Genomic_DNA"/>
</dbReference>
<proteinExistence type="predicted"/>
<protein>
    <submittedName>
        <fullName evidence="1">Uncharacterized protein</fullName>
    </submittedName>
</protein>
<evidence type="ECO:0000313" key="1">
    <source>
        <dbReference type="EMBL" id="KAG5636548.1"/>
    </source>
</evidence>
<organism evidence="1 2">
    <name type="scientific">Sphagnurus paluster</name>
    <dbReference type="NCBI Taxonomy" id="117069"/>
    <lineage>
        <taxon>Eukaryota</taxon>
        <taxon>Fungi</taxon>
        <taxon>Dikarya</taxon>
        <taxon>Basidiomycota</taxon>
        <taxon>Agaricomycotina</taxon>
        <taxon>Agaricomycetes</taxon>
        <taxon>Agaricomycetidae</taxon>
        <taxon>Agaricales</taxon>
        <taxon>Tricholomatineae</taxon>
        <taxon>Lyophyllaceae</taxon>
        <taxon>Sphagnurus</taxon>
    </lineage>
</organism>
<reference evidence="1" key="1">
    <citation type="submission" date="2021-02" db="EMBL/GenBank/DDBJ databases">
        <authorList>
            <person name="Nieuwenhuis M."/>
            <person name="Van De Peppel L.J.J."/>
        </authorList>
    </citation>
    <scope>NUCLEOTIDE SEQUENCE</scope>
    <source>
        <strain evidence="1">D49</strain>
    </source>
</reference>
<dbReference type="OrthoDB" id="3063780at2759"/>
<comment type="caution">
    <text evidence="1">The sequence shown here is derived from an EMBL/GenBank/DDBJ whole genome shotgun (WGS) entry which is preliminary data.</text>
</comment>
<reference evidence="1" key="2">
    <citation type="submission" date="2021-10" db="EMBL/GenBank/DDBJ databases">
        <title>Phylogenomics reveals ancestral predisposition of the termite-cultivated fungus Termitomyces towards a domesticated lifestyle.</title>
        <authorList>
            <person name="Auxier B."/>
            <person name="Grum-Grzhimaylo A."/>
            <person name="Cardenas M.E."/>
            <person name="Lodge J.D."/>
            <person name="Laessoe T."/>
            <person name="Pedersen O."/>
            <person name="Smith M.E."/>
            <person name="Kuyper T.W."/>
            <person name="Franco-Molano E.A."/>
            <person name="Baroni T.J."/>
            <person name="Aanen D.K."/>
        </authorList>
    </citation>
    <scope>NUCLEOTIDE SEQUENCE</scope>
    <source>
        <strain evidence="1">D49</strain>
    </source>
</reference>
<accession>A0A9P7FQY6</accession>
<evidence type="ECO:0000313" key="2">
    <source>
        <dbReference type="Proteomes" id="UP000717328"/>
    </source>
</evidence>
<keyword evidence="2" id="KW-1185">Reference proteome</keyword>
<sequence>MGCNIMELAQRRLAERSILINEFEPAYLSRISREKPLPYIRHDLRILEIIAACIANGEPGGAVAAAFDKRKPFTLVLAKTIPILPQDHTTAASFLAILSKEDKWIHDVLPFILVHRTKTVNEQFKQFNLSMMTEHFDELIIAGLLRGH</sequence>
<gene>
    <name evidence="1" type="ORF">H0H81_007678</name>
</gene>
<name>A0A9P7FQY6_9AGAR</name>
<dbReference type="AlphaFoldDB" id="A0A9P7FQY6"/>
<dbReference type="Proteomes" id="UP000717328">
    <property type="component" value="Unassembled WGS sequence"/>
</dbReference>